<evidence type="ECO:0000313" key="1">
    <source>
        <dbReference type="EMBL" id="KAJ1154758.1"/>
    </source>
</evidence>
<dbReference type="EMBL" id="JANPWB010000009">
    <property type="protein sequence ID" value="KAJ1154758.1"/>
    <property type="molecule type" value="Genomic_DNA"/>
</dbReference>
<dbReference type="AlphaFoldDB" id="A0AAV7RV91"/>
<gene>
    <name evidence="1" type="ORF">NDU88_007501</name>
</gene>
<dbReference type="Proteomes" id="UP001066276">
    <property type="component" value="Chromosome 5"/>
</dbReference>
<protein>
    <submittedName>
        <fullName evidence="1">Uncharacterized protein</fullName>
    </submittedName>
</protein>
<name>A0AAV7RV91_PLEWA</name>
<organism evidence="1 2">
    <name type="scientific">Pleurodeles waltl</name>
    <name type="common">Iberian ribbed newt</name>
    <dbReference type="NCBI Taxonomy" id="8319"/>
    <lineage>
        <taxon>Eukaryota</taxon>
        <taxon>Metazoa</taxon>
        <taxon>Chordata</taxon>
        <taxon>Craniata</taxon>
        <taxon>Vertebrata</taxon>
        <taxon>Euteleostomi</taxon>
        <taxon>Amphibia</taxon>
        <taxon>Batrachia</taxon>
        <taxon>Caudata</taxon>
        <taxon>Salamandroidea</taxon>
        <taxon>Salamandridae</taxon>
        <taxon>Pleurodelinae</taxon>
        <taxon>Pleurodeles</taxon>
    </lineage>
</organism>
<proteinExistence type="predicted"/>
<accession>A0AAV7RV91</accession>
<keyword evidence="2" id="KW-1185">Reference proteome</keyword>
<reference evidence="1" key="1">
    <citation type="journal article" date="2022" name="bioRxiv">
        <title>Sequencing and chromosome-scale assembly of the giantPleurodeles waltlgenome.</title>
        <authorList>
            <person name="Brown T."/>
            <person name="Elewa A."/>
            <person name="Iarovenko S."/>
            <person name="Subramanian E."/>
            <person name="Araus A.J."/>
            <person name="Petzold A."/>
            <person name="Susuki M."/>
            <person name="Suzuki K.-i.T."/>
            <person name="Hayashi T."/>
            <person name="Toyoda A."/>
            <person name="Oliveira C."/>
            <person name="Osipova E."/>
            <person name="Leigh N.D."/>
            <person name="Simon A."/>
            <person name="Yun M.H."/>
        </authorList>
    </citation>
    <scope>NUCLEOTIDE SEQUENCE</scope>
    <source>
        <strain evidence="1">20211129_DDA</strain>
        <tissue evidence="1">Liver</tissue>
    </source>
</reference>
<evidence type="ECO:0000313" key="2">
    <source>
        <dbReference type="Proteomes" id="UP001066276"/>
    </source>
</evidence>
<sequence>MPVGAGGGRAVNRGAGQRSERWVRLCACRGLEAGRRHMTGADPMRPGREFRRRPTGWTITRWQDGWEILGSQEVTEGCVDGGTEQDPPREPFLNEIIAAIHDLKGSLTPLLDAVAEDVGLLRANLQKDSDKVSTAETDIACLQSTPKTLEEKVRFLTMEQERMVAPGGPGRMGEEE</sequence>
<comment type="caution">
    <text evidence="1">The sequence shown here is derived from an EMBL/GenBank/DDBJ whole genome shotgun (WGS) entry which is preliminary data.</text>
</comment>